<dbReference type="PANTHER" id="PTHR30188:SF4">
    <property type="entry name" value="PROTEIN TRIGALACTOSYLDIACYLGLYCEROL 1, CHLOROPLASTIC"/>
    <property type="match status" value="1"/>
</dbReference>
<feature type="transmembrane region" description="Helical" evidence="1">
    <location>
        <begin position="142"/>
        <end position="165"/>
    </location>
</feature>
<organism evidence="2 3">
    <name type="scientific">Alteromonas lipolytica</name>
    <dbReference type="NCBI Taxonomy" id="1856405"/>
    <lineage>
        <taxon>Bacteria</taxon>
        <taxon>Pseudomonadati</taxon>
        <taxon>Pseudomonadota</taxon>
        <taxon>Gammaproteobacteria</taxon>
        <taxon>Alteromonadales</taxon>
        <taxon>Alteromonadaceae</taxon>
        <taxon>Alteromonas/Salinimonas group</taxon>
        <taxon>Alteromonas</taxon>
    </lineage>
</organism>
<feature type="transmembrane region" description="Helical" evidence="1">
    <location>
        <begin position="102"/>
        <end position="121"/>
    </location>
</feature>
<evidence type="ECO:0008006" key="4">
    <source>
        <dbReference type="Google" id="ProtNLM"/>
    </source>
</evidence>
<reference evidence="2 3" key="1">
    <citation type="submission" date="2016-09" db="EMBL/GenBank/DDBJ databases">
        <title>Alteromonas lipolytica, a new species isolated from sea water.</title>
        <authorList>
            <person name="Wu Y.-H."/>
            <person name="Cheng H."/>
            <person name="Xu X.-W."/>
        </authorList>
    </citation>
    <scope>NUCLEOTIDE SEQUENCE [LARGE SCALE GENOMIC DNA]</scope>
    <source>
        <strain evidence="2 3">JW12</strain>
    </source>
</reference>
<dbReference type="Pfam" id="PF02405">
    <property type="entry name" value="MlaE"/>
    <property type="match status" value="1"/>
</dbReference>
<dbReference type="InterPro" id="IPR030802">
    <property type="entry name" value="Permease_MalE"/>
</dbReference>
<dbReference type="PANTHER" id="PTHR30188">
    <property type="entry name" value="ABC TRANSPORTER PERMEASE PROTEIN-RELATED"/>
    <property type="match status" value="1"/>
</dbReference>
<feature type="transmembrane region" description="Helical" evidence="1">
    <location>
        <begin position="203"/>
        <end position="224"/>
    </location>
</feature>
<dbReference type="OrthoDB" id="6381715at2"/>
<feature type="transmembrane region" description="Helical" evidence="1">
    <location>
        <begin position="171"/>
        <end position="191"/>
    </location>
</feature>
<keyword evidence="1" id="KW-0812">Transmembrane</keyword>
<name>A0A1E8F961_9ALTE</name>
<comment type="caution">
    <text evidence="2">The sequence shown here is derived from an EMBL/GenBank/DDBJ whole genome shotgun (WGS) entry which is preliminary data.</text>
</comment>
<feature type="transmembrane region" description="Helical" evidence="1">
    <location>
        <begin position="12"/>
        <end position="34"/>
    </location>
</feature>
<dbReference type="RefSeq" id="WP_070178439.1">
    <property type="nucleotide sequence ID" value="NZ_BMJR01000007.1"/>
</dbReference>
<evidence type="ECO:0000313" key="2">
    <source>
        <dbReference type="EMBL" id="OFI32455.1"/>
    </source>
</evidence>
<gene>
    <name evidence="2" type="ORF">BFC17_07000</name>
</gene>
<dbReference type="STRING" id="1856405.BFC17_07000"/>
<feature type="transmembrane region" description="Helical" evidence="1">
    <location>
        <begin position="55"/>
        <end position="73"/>
    </location>
</feature>
<dbReference type="Proteomes" id="UP000176037">
    <property type="component" value="Unassembled WGS sequence"/>
</dbReference>
<evidence type="ECO:0000313" key="3">
    <source>
        <dbReference type="Proteomes" id="UP000176037"/>
    </source>
</evidence>
<proteinExistence type="predicted"/>
<dbReference type="GO" id="GO:0005548">
    <property type="term" value="F:phospholipid transporter activity"/>
    <property type="evidence" value="ECO:0007669"/>
    <property type="project" value="TreeGrafter"/>
</dbReference>
<keyword evidence="1" id="KW-1133">Transmembrane helix</keyword>
<dbReference type="GO" id="GO:0043190">
    <property type="term" value="C:ATP-binding cassette (ABC) transporter complex"/>
    <property type="evidence" value="ECO:0007669"/>
    <property type="project" value="InterPro"/>
</dbReference>
<accession>A0A1E8F961</accession>
<sequence>MLNSIGRHTQRYAGVLTGIIGLLGLALNTCPQLLKPQRRRIFWLLFKRQLFNSGLRAASINTMIAVLLGVFVMSKAYSVIPNNAQFIDYYAQFFNIMVNREIGPLISGIILIARSASAVTAEMGQMQLYRQFDALSAVNMSPALVFLLPVFFAFPLSLLLMFFYFNLICIFTSYAVIELYHAGGITLMSFIRALLEQVTVTEVVVSITKALVGGCLIGLASLYFGYNVRDRFTDVSRAISNSNTFQLFAFFVLNVGLSYLVYL</sequence>
<protein>
    <recommendedName>
        <fullName evidence="4">ABC transporter permease</fullName>
    </recommendedName>
</protein>
<evidence type="ECO:0000256" key="1">
    <source>
        <dbReference type="SAM" id="Phobius"/>
    </source>
</evidence>
<feature type="transmembrane region" description="Helical" evidence="1">
    <location>
        <begin position="244"/>
        <end position="262"/>
    </location>
</feature>
<dbReference type="EMBL" id="MJIC01000017">
    <property type="protein sequence ID" value="OFI32455.1"/>
    <property type="molecule type" value="Genomic_DNA"/>
</dbReference>
<keyword evidence="3" id="KW-1185">Reference proteome</keyword>
<keyword evidence="1" id="KW-0472">Membrane</keyword>
<dbReference type="AlphaFoldDB" id="A0A1E8F961"/>